<proteinExistence type="predicted"/>
<evidence type="ECO:0000256" key="1">
    <source>
        <dbReference type="SAM" id="MobiDB-lite"/>
    </source>
</evidence>
<feature type="compositionally biased region" description="Polar residues" evidence="1">
    <location>
        <begin position="76"/>
        <end position="86"/>
    </location>
</feature>
<feature type="region of interest" description="Disordered" evidence="1">
    <location>
        <begin position="1"/>
        <end position="49"/>
    </location>
</feature>
<feature type="region of interest" description="Disordered" evidence="1">
    <location>
        <begin position="140"/>
        <end position="168"/>
    </location>
</feature>
<feature type="compositionally biased region" description="Low complexity" evidence="1">
    <location>
        <begin position="140"/>
        <end position="155"/>
    </location>
</feature>
<feature type="compositionally biased region" description="Polar residues" evidence="1">
    <location>
        <begin position="21"/>
        <end position="33"/>
    </location>
</feature>
<dbReference type="AlphaFoldDB" id="A0A2P4PCR6"/>
<evidence type="ECO:0000313" key="3">
    <source>
        <dbReference type="Proteomes" id="UP000018888"/>
    </source>
</evidence>
<evidence type="ECO:0000313" key="2">
    <source>
        <dbReference type="EMBL" id="POG63186.1"/>
    </source>
</evidence>
<dbReference type="VEuPathDB" id="FungiDB:RhiirFUN_026583"/>
<accession>A0A2P4PCR6</accession>
<dbReference type="Proteomes" id="UP000018888">
    <property type="component" value="Unassembled WGS sequence"/>
</dbReference>
<protein>
    <submittedName>
        <fullName evidence="2">Uncharacterized protein</fullName>
    </submittedName>
</protein>
<comment type="caution">
    <text evidence="2">The sequence shown here is derived from an EMBL/GenBank/DDBJ whole genome shotgun (WGS) entry which is preliminary data.</text>
</comment>
<feature type="region of interest" description="Disordered" evidence="1">
    <location>
        <begin position="65"/>
        <end position="86"/>
    </location>
</feature>
<feature type="compositionally biased region" description="Polar residues" evidence="1">
    <location>
        <begin position="157"/>
        <end position="168"/>
    </location>
</feature>
<organism evidence="2 3">
    <name type="scientific">Rhizophagus irregularis (strain DAOM 181602 / DAOM 197198 / MUCL 43194)</name>
    <name type="common">Arbuscular mycorrhizal fungus</name>
    <name type="synonym">Glomus intraradices</name>
    <dbReference type="NCBI Taxonomy" id="747089"/>
    <lineage>
        <taxon>Eukaryota</taxon>
        <taxon>Fungi</taxon>
        <taxon>Fungi incertae sedis</taxon>
        <taxon>Mucoromycota</taxon>
        <taxon>Glomeromycotina</taxon>
        <taxon>Glomeromycetes</taxon>
        <taxon>Glomerales</taxon>
        <taxon>Glomeraceae</taxon>
        <taxon>Rhizophagus</taxon>
    </lineage>
</organism>
<reference evidence="2 3" key="2">
    <citation type="journal article" date="2018" name="New Phytol.">
        <title>High intraspecific genome diversity in the model arbuscular mycorrhizal symbiont Rhizophagus irregularis.</title>
        <authorList>
            <person name="Chen E.C.H."/>
            <person name="Morin E."/>
            <person name="Beaudet D."/>
            <person name="Noel J."/>
            <person name="Yildirir G."/>
            <person name="Ndikumana S."/>
            <person name="Charron P."/>
            <person name="St-Onge C."/>
            <person name="Giorgi J."/>
            <person name="Kruger M."/>
            <person name="Marton T."/>
            <person name="Ropars J."/>
            <person name="Grigoriev I.V."/>
            <person name="Hainaut M."/>
            <person name="Henrissat B."/>
            <person name="Roux C."/>
            <person name="Martin F."/>
            <person name="Corradi N."/>
        </authorList>
    </citation>
    <scope>NUCLEOTIDE SEQUENCE [LARGE SCALE GENOMIC DNA]</scope>
    <source>
        <strain evidence="2 3">DAOM 197198</strain>
    </source>
</reference>
<keyword evidence="3" id="KW-1185">Reference proteome</keyword>
<name>A0A2P4PCR6_RHIID</name>
<sequence length="168" mass="18194">MSNDLANLINGPTDERIMSKVSDQNNRSQGTKSRNPKTHKCQSFNQHGHLPRHVQSCQLKCNRKENEKPVHPPSPVTSCSSGSLTDADTERSQFHIKILGYTLPITTPWANPQITSATPHNSISDIACVIGLDVGLATAPPTSASRPRSTSFPPTGDQESPISVTICQ</sequence>
<dbReference type="EMBL" id="AUPC02000275">
    <property type="protein sequence ID" value="POG63186.1"/>
    <property type="molecule type" value="Genomic_DNA"/>
</dbReference>
<gene>
    <name evidence="2" type="ORF">GLOIN_2v1784411</name>
</gene>
<reference evidence="2 3" key="1">
    <citation type="journal article" date="2013" name="Proc. Natl. Acad. Sci. U.S.A.">
        <title>Genome of an arbuscular mycorrhizal fungus provides insight into the oldest plant symbiosis.</title>
        <authorList>
            <person name="Tisserant E."/>
            <person name="Malbreil M."/>
            <person name="Kuo A."/>
            <person name="Kohler A."/>
            <person name="Symeonidi A."/>
            <person name="Balestrini R."/>
            <person name="Charron P."/>
            <person name="Duensing N."/>
            <person name="Frei Dit Frey N."/>
            <person name="Gianinazzi-Pearson V."/>
            <person name="Gilbert L.B."/>
            <person name="Handa Y."/>
            <person name="Herr J.R."/>
            <person name="Hijri M."/>
            <person name="Koul R."/>
            <person name="Kawaguchi M."/>
            <person name="Krajinski F."/>
            <person name="Lammers P.J."/>
            <person name="Masclaux F.G."/>
            <person name="Murat C."/>
            <person name="Morin E."/>
            <person name="Ndikumana S."/>
            <person name="Pagni M."/>
            <person name="Petitpierre D."/>
            <person name="Requena N."/>
            <person name="Rosikiewicz P."/>
            <person name="Riley R."/>
            <person name="Saito K."/>
            <person name="San Clemente H."/>
            <person name="Shapiro H."/>
            <person name="van Tuinen D."/>
            <person name="Becard G."/>
            <person name="Bonfante P."/>
            <person name="Paszkowski U."/>
            <person name="Shachar-Hill Y.Y."/>
            <person name="Tuskan G.A."/>
            <person name="Young P.W."/>
            <person name="Sanders I.R."/>
            <person name="Henrissat B."/>
            <person name="Rensing S.A."/>
            <person name="Grigoriev I.V."/>
            <person name="Corradi N."/>
            <person name="Roux C."/>
            <person name="Martin F."/>
        </authorList>
    </citation>
    <scope>NUCLEOTIDE SEQUENCE [LARGE SCALE GENOMIC DNA]</scope>
    <source>
        <strain evidence="2 3">DAOM 197198</strain>
    </source>
</reference>